<reference key="2">
    <citation type="submission" date="2011-08" db="EMBL/GenBank/DDBJ databases">
        <title>Genome sequence of Naumovozyma castellii.</title>
        <authorList>
            <person name="Gordon J.L."/>
            <person name="Armisen D."/>
            <person name="Proux-Wera E."/>
            <person name="OhEigeartaigh S.S."/>
            <person name="Byrne K.P."/>
            <person name="Wolfe K.H."/>
        </authorList>
    </citation>
    <scope>NUCLEOTIDE SEQUENCE</scope>
    <source>
        <strain>Type strain:CBS 4309</strain>
    </source>
</reference>
<dbReference type="Gene3D" id="3.40.1810.10">
    <property type="entry name" value="Transcription factor, MADS-box"/>
    <property type="match status" value="1"/>
</dbReference>
<keyword evidence="4" id="KW-0804">Transcription</keyword>
<dbReference type="Proteomes" id="UP000001640">
    <property type="component" value="Chromosome 2"/>
</dbReference>
<keyword evidence="3" id="KW-0238">DNA-binding</keyword>
<dbReference type="PANTHER" id="PTHR11945">
    <property type="entry name" value="MADS BOX PROTEIN"/>
    <property type="match status" value="1"/>
</dbReference>
<dbReference type="PROSITE" id="PS50066">
    <property type="entry name" value="MADS_BOX_2"/>
    <property type="match status" value="1"/>
</dbReference>
<evidence type="ECO:0000313" key="8">
    <source>
        <dbReference type="EMBL" id="CCC68287.1"/>
    </source>
</evidence>
<dbReference type="Pfam" id="PF00319">
    <property type="entry name" value="SRF-TF"/>
    <property type="match status" value="1"/>
</dbReference>
<dbReference type="SMART" id="SM00432">
    <property type="entry name" value="MADS"/>
    <property type="match status" value="1"/>
</dbReference>
<dbReference type="STRING" id="1064592.G0VBG1"/>
<feature type="compositionally biased region" description="Low complexity" evidence="6">
    <location>
        <begin position="472"/>
        <end position="484"/>
    </location>
</feature>
<dbReference type="OrthoDB" id="1898716at2759"/>
<evidence type="ECO:0000256" key="2">
    <source>
        <dbReference type="ARBA" id="ARBA00023015"/>
    </source>
</evidence>
<feature type="compositionally biased region" description="Polar residues" evidence="6">
    <location>
        <begin position="433"/>
        <end position="446"/>
    </location>
</feature>
<dbReference type="InterPro" id="IPR036879">
    <property type="entry name" value="TF_MADSbox_sf"/>
</dbReference>
<evidence type="ECO:0000256" key="5">
    <source>
        <dbReference type="ARBA" id="ARBA00023242"/>
    </source>
</evidence>
<evidence type="ECO:0000256" key="4">
    <source>
        <dbReference type="ARBA" id="ARBA00023163"/>
    </source>
</evidence>
<dbReference type="HOGENOM" id="CLU_576272_0_0_1"/>
<feature type="compositionally biased region" description="Basic and acidic residues" evidence="6">
    <location>
        <begin position="460"/>
        <end position="469"/>
    </location>
</feature>
<name>G0VBG1_NAUCA</name>
<evidence type="ECO:0000256" key="1">
    <source>
        <dbReference type="ARBA" id="ARBA00004123"/>
    </source>
</evidence>
<dbReference type="RefSeq" id="XP_003674661.1">
    <property type="nucleotide sequence ID" value="XM_003674613.1"/>
</dbReference>
<dbReference type="GO" id="GO:0000978">
    <property type="term" value="F:RNA polymerase II cis-regulatory region sequence-specific DNA binding"/>
    <property type="evidence" value="ECO:0007669"/>
    <property type="project" value="TreeGrafter"/>
</dbReference>
<dbReference type="GeneID" id="96901847"/>
<dbReference type="GO" id="GO:0045944">
    <property type="term" value="P:positive regulation of transcription by RNA polymerase II"/>
    <property type="evidence" value="ECO:0007669"/>
    <property type="project" value="TreeGrafter"/>
</dbReference>
<dbReference type="GO" id="GO:0005634">
    <property type="term" value="C:nucleus"/>
    <property type="evidence" value="ECO:0007669"/>
    <property type="project" value="UniProtKB-SubCell"/>
</dbReference>
<comment type="subcellular location">
    <subcellularLocation>
        <location evidence="1">Nucleus</location>
    </subcellularLocation>
</comment>
<dbReference type="KEGG" id="ncs:NCAS_0B02030"/>
<dbReference type="GO" id="GO:0046983">
    <property type="term" value="F:protein dimerization activity"/>
    <property type="evidence" value="ECO:0007669"/>
    <property type="project" value="InterPro"/>
</dbReference>
<evidence type="ECO:0000313" key="9">
    <source>
        <dbReference type="Proteomes" id="UP000001640"/>
    </source>
</evidence>
<keyword evidence="9" id="KW-1185">Reference proteome</keyword>
<dbReference type="SUPFAM" id="SSF55455">
    <property type="entry name" value="SRF-like"/>
    <property type="match status" value="1"/>
</dbReference>
<keyword evidence="5" id="KW-0539">Nucleus</keyword>
<dbReference type="InterPro" id="IPR002100">
    <property type="entry name" value="TF_MADSbox"/>
</dbReference>
<reference evidence="8 9" key="1">
    <citation type="journal article" date="2011" name="Proc. Natl. Acad. Sci. U.S.A.">
        <title>Evolutionary erosion of yeast sex chromosomes by mating-type switching accidents.</title>
        <authorList>
            <person name="Gordon J.L."/>
            <person name="Armisen D."/>
            <person name="Proux-Wera E."/>
            <person name="Oheigeartaigh S.S."/>
            <person name="Byrne K.P."/>
            <person name="Wolfe K.H."/>
        </authorList>
    </citation>
    <scope>NUCLEOTIDE SEQUENCE [LARGE SCALE GENOMIC DNA]</scope>
    <source>
        <strain evidence="9">ATCC 76901 / BCRC 22586 / CBS 4309 / NBRC 1992 / NRRL Y-12630</strain>
    </source>
</reference>
<evidence type="ECO:0000259" key="7">
    <source>
        <dbReference type="PROSITE" id="PS50066"/>
    </source>
</evidence>
<protein>
    <recommendedName>
        <fullName evidence="7">MADS-box domain-containing protein</fullName>
    </recommendedName>
</protein>
<dbReference type="InParanoid" id="G0VBG1"/>
<evidence type="ECO:0000256" key="6">
    <source>
        <dbReference type="SAM" id="MobiDB-lite"/>
    </source>
</evidence>
<proteinExistence type="predicted"/>
<dbReference type="PANTHER" id="PTHR11945:SF534">
    <property type="entry name" value="MYOCYTE-SPECIFIC ENHANCER FACTOR 2"/>
    <property type="match status" value="1"/>
</dbReference>
<dbReference type="FunCoup" id="G0VBG1">
    <property type="interactions" value="333"/>
</dbReference>
<organism evidence="8 9">
    <name type="scientific">Naumovozyma castellii</name>
    <name type="common">Yeast</name>
    <name type="synonym">Saccharomyces castellii</name>
    <dbReference type="NCBI Taxonomy" id="27288"/>
    <lineage>
        <taxon>Eukaryota</taxon>
        <taxon>Fungi</taxon>
        <taxon>Dikarya</taxon>
        <taxon>Ascomycota</taxon>
        <taxon>Saccharomycotina</taxon>
        <taxon>Saccharomycetes</taxon>
        <taxon>Saccharomycetales</taxon>
        <taxon>Saccharomycetaceae</taxon>
        <taxon>Naumovozyma</taxon>
    </lineage>
</organism>
<evidence type="ECO:0000256" key="3">
    <source>
        <dbReference type="ARBA" id="ARBA00023125"/>
    </source>
</evidence>
<keyword evidence="2" id="KW-0805">Transcription regulation</keyword>
<dbReference type="AlphaFoldDB" id="G0VBG1"/>
<dbReference type="eggNOG" id="KOG0014">
    <property type="taxonomic scope" value="Eukaryota"/>
</dbReference>
<dbReference type="EMBL" id="HE576753">
    <property type="protein sequence ID" value="CCC68287.1"/>
    <property type="molecule type" value="Genomic_DNA"/>
</dbReference>
<sequence>MGRRKIEIKPIAEEKNRSVTFAKRKAGLFKKAHELAVLCKVEVALIVLGSNNAYYEYSSMDLDEFLKCYLRNKESEHYVQHPTEYELKRKRSWGDFTEDNKPILTNDPNRDGMISNHSPYNTNAARPLVVNSQEQLRAEGLRTGTVYRYPPGMNVGSVHGTGEVIMTQPFPTPQVVDNLDTQMDSIKRQRLQTTMYSGSPQFQNMPIATGSIRPEELPYFRPAAMNPTNYNIPPNVMGMTFPNALNNQGIAEPPNQQSLMMPAPGAYASAVDPNTVRQDVRPLLKLQLPDIQSQNGYRMFPSPISQIPNTNPPSLTSSRSGPMPGVLSASSSMNSIFPLSTAISNRDNVTNESMKPFDNQQQFPSIRQQKLHITGELPQPTVIGCFEKSKLQNMRFNQPVTIPESPPGDTLVQLPSLPTSATGKQLIIDPPDTTDSSGGPLQSLNENAAKVVRPSIESETSNKDGRPTQHDSSSSNITPSTSRSGADDNDARDEIQIEPSLPRVKANHRPLSK</sequence>
<dbReference type="PRINTS" id="PR00404">
    <property type="entry name" value="MADSDOMAIN"/>
</dbReference>
<feature type="region of interest" description="Disordered" evidence="6">
    <location>
        <begin position="422"/>
        <end position="513"/>
    </location>
</feature>
<dbReference type="GO" id="GO:0000981">
    <property type="term" value="F:DNA-binding transcription factor activity, RNA polymerase II-specific"/>
    <property type="evidence" value="ECO:0007669"/>
    <property type="project" value="TreeGrafter"/>
</dbReference>
<feature type="domain" description="MADS-box" evidence="7">
    <location>
        <begin position="1"/>
        <end position="61"/>
    </location>
</feature>
<gene>
    <name evidence="8" type="primary">NCAS0B02030</name>
    <name evidence="8" type="ordered locus">NCAS_0B02030</name>
</gene>
<accession>G0VBG1</accession>